<dbReference type="Proteomes" id="UP001162480">
    <property type="component" value="Chromosome 12"/>
</dbReference>
<dbReference type="InterPro" id="IPR016161">
    <property type="entry name" value="Ald_DH/histidinol_DH"/>
</dbReference>
<dbReference type="EMBL" id="OX597825">
    <property type="protein sequence ID" value="CAI9731035.1"/>
    <property type="molecule type" value="Genomic_DNA"/>
</dbReference>
<accession>A0AA36BAU5</accession>
<reference evidence="10" key="1">
    <citation type="submission" date="2023-08" db="EMBL/GenBank/DDBJ databases">
        <authorList>
            <person name="Alioto T."/>
            <person name="Alioto T."/>
            <person name="Gomez Garrido J."/>
        </authorList>
    </citation>
    <scope>NUCLEOTIDE SEQUENCE</scope>
</reference>
<dbReference type="PROSITE" id="PS00070">
    <property type="entry name" value="ALDEHYDE_DEHYDR_CYS"/>
    <property type="match status" value="1"/>
</dbReference>
<comment type="catalytic activity">
    <reaction evidence="6 7">
        <text>L-glutamate 5-semialdehyde + NAD(+) + H2O = L-glutamate + NADH + 2 H(+)</text>
        <dbReference type="Rhea" id="RHEA:30235"/>
        <dbReference type="ChEBI" id="CHEBI:15377"/>
        <dbReference type="ChEBI" id="CHEBI:15378"/>
        <dbReference type="ChEBI" id="CHEBI:29985"/>
        <dbReference type="ChEBI" id="CHEBI:57540"/>
        <dbReference type="ChEBI" id="CHEBI:57945"/>
        <dbReference type="ChEBI" id="CHEBI:58066"/>
        <dbReference type="EC" id="1.2.1.88"/>
    </reaction>
</comment>
<dbReference type="PANTHER" id="PTHR42862">
    <property type="entry name" value="DELTA-1-PYRROLINE-5-CARBOXYLATE DEHYDROGENASE 1, ISOFORM A-RELATED"/>
    <property type="match status" value="1"/>
</dbReference>
<evidence type="ECO:0000256" key="4">
    <source>
        <dbReference type="ARBA" id="ARBA00023027"/>
    </source>
</evidence>
<proteinExistence type="inferred from homology"/>
<evidence type="ECO:0000313" key="11">
    <source>
        <dbReference type="Proteomes" id="UP001162480"/>
    </source>
</evidence>
<feature type="domain" description="Aldehyde dehydrogenase" evidence="9">
    <location>
        <begin position="105"/>
        <end position="570"/>
    </location>
</feature>
<evidence type="ECO:0000313" key="10">
    <source>
        <dbReference type="EMBL" id="CAI9731035.1"/>
    </source>
</evidence>
<evidence type="ECO:0000256" key="7">
    <source>
        <dbReference type="RuleBase" id="RU366016"/>
    </source>
</evidence>
<name>A0AA36BAU5_OCTVU</name>
<keyword evidence="11" id="KW-1185">Reference proteome</keyword>
<evidence type="ECO:0000256" key="3">
    <source>
        <dbReference type="ARBA" id="ARBA00023002"/>
    </source>
</evidence>
<dbReference type="GO" id="GO:0005759">
    <property type="term" value="C:mitochondrial matrix"/>
    <property type="evidence" value="ECO:0007669"/>
    <property type="project" value="TreeGrafter"/>
</dbReference>
<evidence type="ECO:0000259" key="9">
    <source>
        <dbReference type="Pfam" id="PF00171"/>
    </source>
</evidence>
<evidence type="ECO:0000256" key="5">
    <source>
        <dbReference type="ARBA" id="ARBA00023062"/>
    </source>
</evidence>
<evidence type="ECO:0000256" key="6">
    <source>
        <dbReference type="ARBA" id="ARBA00048142"/>
    </source>
</evidence>
<dbReference type="InterPro" id="IPR016160">
    <property type="entry name" value="Ald_DH_CS_CYS"/>
</dbReference>
<comment type="similarity">
    <text evidence="2 7">Belongs to the aldehyde dehydrogenase family.</text>
</comment>
<sequence>MSTAALPIWWSLTDNKYSKMMRLPSISTSVTRRLCKLCVKHCANSRAMSLQGFKAVNEPILSYLPGSDERIRLEAALEKHQNQQVDIPLVVGDEEIRTKDVHYQVAPFDHQKKLAKYYYANSDIIKKAIDVSQKARHDWARVPFEEKSKIFLKAADLISNEYRMDLMASTMLGQGKTIIQAEIDCAAELADFYRFNVQFGLEMFKYQPISPSDVELNRVQYRGTEGFWAAITPFNFTAIGAHLPVAPAIVGNVCLWKPSDTAMLSNWIAFQILREAGVPPGVINFLPADGPVFGDTITSSPYLSGINFTGSVKTFKHLWKQVAANLDTYQSYPRLIGECGGKNFHFAHPSGDLDAVVNGSLRSAFEYGGQKCSACSRIYLPESKADEVKGRMAEEIKKFKIGSPLEADSFFSAVIDDKAFERIKGYIDYAQSSPKTKIIAGGKYDDSKGYYIEPTIVEVSDPKDRLMQEEIFGPVLTLFVYPDAEYKTYANLVNDTSPFGLTGAIYALDSEALDTLNDIFRDSVGNYYINDKSTGSIVGQQPFGGSRLSGTNDKAGGPYYLMKFVSIQSIKESKSPLQTWKYPYMG</sequence>
<dbReference type="FunFam" id="3.40.309.10:FF:000005">
    <property type="entry name" value="1-pyrroline-5-carboxylate dehydrogenase 1"/>
    <property type="match status" value="1"/>
</dbReference>
<evidence type="ECO:0000256" key="2">
    <source>
        <dbReference type="ARBA" id="ARBA00009986"/>
    </source>
</evidence>
<dbReference type="PANTHER" id="PTHR42862:SF1">
    <property type="entry name" value="DELTA-1-PYRROLINE-5-CARBOXYLATE DEHYDROGENASE 2, ISOFORM A-RELATED"/>
    <property type="match status" value="1"/>
</dbReference>
<organism evidence="10 11">
    <name type="scientific">Octopus vulgaris</name>
    <name type="common">Common octopus</name>
    <dbReference type="NCBI Taxonomy" id="6645"/>
    <lineage>
        <taxon>Eukaryota</taxon>
        <taxon>Metazoa</taxon>
        <taxon>Spiralia</taxon>
        <taxon>Lophotrochozoa</taxon>
        <taxon>Mollusca</taxon>
        <taxon>Cephalopoda</taxon>
        <taxon>Coleoidea</taxon>
        <taxon>Octopodiformes</taxon>
        <taxon>Octopoda</taxon>
        <taxon>Incirrata</taxon>
        <taxon>Octopodidae</taxon>
        <taxon>Octopus</taxon>
    </lineage>
</organism>
<dbReference type="Gene3D" id="3.40.605.10">
    <property type="entry name" value="Aldehyde Dehydrogenase, Chain A, domain 1"/>
    <property type="match status" value="1"/>
</dbReference>
<dbReference type="InterPro" id="IPR016162">
    <property type="entry name" value="Ald_DH_N"/>
</dbReference>
<dbReference type="InterPro" id="IPR016163">
    <property type="entry name" value="Ald_DH_C"/>
</dbReference>
<dbReference type="InterPro" id="IPR050485">
    <property type="entry name" value="Proline_metab_enzyme"/>
</dbReference>
<gene>
    <name evidence="10" type="ORF">OCTVUL_1B020512</name>
</gene>
<evidence type="ECO:0000256" key="8">
    <source>
        <dbReference type="RuleBase" id="RU366030"/>
    </source>
</evidence>
<evidence type="ECO:0000256" key="1">
    <source>
        <dbReference type="ARBA" id="ARBA00004786"/>
    </source>
</evidence>
<dbReference type="Gene3D" id="3.40.309.10">
    <property type="entry name" value="Aldehyde Dehydrogenase, Chain A, domain 2"/>
    <property type="match status" value="1"/>
</dbReference>
<dbReference type="InterPro" id="IPR005931">
    <property type="entry name" value="P5CDH/ALDH4A1"/>
</dbReference>
<dbReference type="CDD" id="cd07123">
    <property type="entry name" value="ALDH_F4-17_P5CDH"/>
    <property type="match status" value="1"/>
</dbReference>
<dbReference type="Pfam" id="PF00171">
    <property type="entry name" value="Aldedh"/>
    <property type="match status" value="1"/>
</dbReference>
<keyword evidence="4 7" id="KW-0520">NAD</keyword>
<comment type="pathway">
    <text evidence="1 7">Amino-acid degradation; L-proline degradation into L-glutamate; L-glutamate from L-proline: step 2/2.</text>
</comment>
<dbReference type="NCBIfam" id="TIGR01236">
    <property type="entry name" value="D1pyr5carbox1"/>
    <property type="match status" value="1"/>
</dbReference>
<keyword evidence="3 7" id="KW-0560">Oxidoreductase</keyword>
<dbReference type="GO" id="GO:0010133">
    <property type="term" value="P:L-proline catabolic process to L-glutamate"/>
    <property type="evidence" value="ECO:0007669"/>
    <property type="project" value="UniProtKB-UniRule"/>
</dbReference>
<dbReference type="SUPFAM" id="SSF53720">
    <property type="entry name" value="ALDH-like"/>
    <property type="match status" value="1"/>
</dbReference>
<dbReference type="GO" id="GO:0003842">
    <property type="term" value="F:L-glutamate gamma-semialdehyde dehydrogenase activity"/>
    <property type="evidence" value="ECO:0007669"/>
    <property type="project" value="UniProtKB-UniRule"/>
</dbReference>
<protein>
    <recommendedName>
        <fullName evidence="7 8">Multifunctional fusion protein</fullName>
    </recommendedName>
    <domain>
        <recommendedName>
            <fullName evidence="8">Delta-1-pyrroline-5-carboxylate dehydrogenase</fullName>
            <shortName evidence="8">P5C dehydrogenase</shortName>
        </recommendedName>
        <alternativeName>
            <fullName evidence="7">L-glutamate gamma-semialdehyde dehydrogenase</fullName>
        </alternativeName>
    </domain>
    <domain>
        <recommendedName>
            <fullName evidence="7">L-glutamate gamma-semialdehyde dehydrogenase</fullName>
            <ecNumber evidence="7">1.2.1.88</ecNumber>
        </recommendedName>
    </domain>
</protein>
<dbReference type="AlphaFoldDB" id="A0AA36BAU5"/>
<dbReference type="FunFam" id="3.40.605.10:FF:000006">
    <property type="entry name" value="1-pyrroline-5-carboxylate dehydrogenase"/>
    <property type="match status" value="1"/>
</dbReference>
<dbReference type="EC" id="1.2.1.88" evidence="7"/>
<keyword evidence="5 7" id="KW-0642">Proline metabolism</keyword>
<dbReference type="InterPro" id="IPR015590">
    <property type="entry name" value="Aldehyde_DH_dom"/>
</dbReference>